<feature type="non-terminal residue" evidence="1">
    <location>
        <position position="1"/>
    </location>
</feature>
<dbReference type="EMBL" id="JAHRHJ020000003">
    <property type="protein sequence ID" value="KAH9322614.1"/>
    <property type="molecule type" value="Genomic_DNA"/>
</dbReference>
<organism evidence="1 2">
    <name type="scientific">Taxus chinensis</name>
    <name type="common">Chinese yew</name>
    <name type="synonym">Taxus wallichiana var. chinensis</name>
    <dbReference type="NCBI Taxonomy" id="29808"/>
    <lineage>
        <taxon>Eukaryota</taxon>
        <taxon>Viridiplantae</taxon>
        <taxon>Streptophyta</taxon>
        <taxon>Embryophyta</taxon>
        <taxon>Tracheophyta</taxon>
        <taxon>Spermatophyta</taxon>
        <taxon>Pinopsida</taxon>
        <taxon>Pinidae</taxon>
        <taxon>Conifers II</taxon>
        <taxon>Cupressales</taxon>
        <taxon>Taxaceae</taxon>
        <taxon>Taxus</taxon>
    </lineage>
</organism>
<evidence type="ECO:0000313" key="2">
    <source>
        <dbReference type="Proteomes" id="UP000824469"/>
    </source>
</evidence>
<proteinExistence type="predicted"/>
<dbReference type="AlphaFoldDB" id="A0AA38GFL5"/>
<name>A0AA38GFL5_TAXCH</name>
<evidence type="ECO:0000313" key="1">
    <source>
        <dbReference type="EMBL" id="KAH9322614.1"/>
    </source>
</evidence>
<keyword evidence="2" id="KW-1185">Reference proteome</keyword>
<feature type="non-terminal residue" evidence="1">
    <location>
        <position position="59"/>
    </location>
</feature>
<sequence>EEVVDHEPTNIMEEVFDTILDEVSGDHQYDPYAKELAEEEAGLFLLEEMGLGTYCIHEE</sequence>
<comment type="caution">
    <text evidence="1">The sequence shown here is derived from an EMBL/GenBank/DDBJ whole genome shotgun (WGS) entry which is preliminary data.</text>
</comment>
<dbReference type="Proteomes" id="UP000824469">
    <property type="component" value="Unassembled WGS sequence"/>
</dbReference>
<protein>
    <submittedName>
        <fullName evidence="1">Uncharacterized protein</fullName>
    </submittedName>
</protein>
<gene>
    <name evidence="1" type="ORF">KI387_017253</name>
</gene>
<reference evidence="1 2" key="1">
    <citation type="journal article" date="2021" name="Nat. Plants">
        <title>The Taxus genome provides insights into paclitaxel biosynthesis.</title>
        <authorList>
            <person name="Xiong X."/>
            <person name="Gou J."/>
            <person name="Liao Q."/>
            <person name="Li Y."/>
            <person name="Zhou Q."/>
            <person name="Bi G."/>
            <person name="Li C."/>
            <person name="Du R."/>
            <person name="Wang X."/>
            <person name="Sun T."/>
            <person name="Guo L."/>
            <person name="Liang H."/>
            <person name="Lu P."/>
            <person name="Wu Y."/>
            <person name="Zhang Z."/>
            <person name="Ro D.K."/>
            <person name="Shang Y."/>
            <person name="Huang S."/>
            <person name="Yan J."/>
        </authorList>
    </citation>
    <scope>NUCLEOTIDE SEQUENCE [LARGE SCALE GENOMIC DNA]</scope>
    <source>
        <strain evidence="1">Ta-2019</strain>
    </source>
</reference>
<accession>A0AA38GFL5</accession>